<evidence type="ECO:0000256" key="8">
    <source>
        <dbReference type="ARBA" id="ARBA00022640"/>
    </source>
</evidence>
<evidence type="ECO:0000256" key="13">
    <source>
        <dbReference type="ARBA" id="ARBA00023078"/>
    </source>
</evidence>
<evidence type="ECO:0000256" key="17">
    <source>
        <dbReference type="ARBA" id="ARBA00025203"/>
    </source>
</evidence>
<dbReference type="SUPFAM" id="SSF46458">
    <property type="entry name" value="Globin-like"/>
    <property type="match status" value="1"/>
</dbReference>
<comment type="subcellular location">
    <subcellularLocation>
        <location evidence="1">Plastid</location>
        <location evidence="1">Chloroplast thylakoid membrane</location>
        <topology evidence="1">Peripheral membrane protein</topology>
        <orientation evidence="1">Stromal side</orientation>
    </subcellularLocation>
</comment>
<evidence type="ECO:0000256" key="14">
    <source>
        <dbReference type="ARBA" id="ARBA00023136"/>
    </source>
</evidence>
<keyword evidence="7" id="KW-0042">Antenna complex</keyword>
<proteinExistence type="inferred from homology"/>
<evidence type="ECO:0000256" key="1">
    <source>
        <dbReference type="ARBA" id="ARBA00004185"/>
    </source>
</evidence>
<sequence>MIVKASGGSPVVQPQLYKTAATLAILQAEQQDRYLQLGELDQLSNFLNSGNKRLEIAVTLAKNATFLVAKAANKIFVGGSPLSYLERPQAAVQLVGAPQIDLNQQAIGELPKNFSKNLNAAFTPGESTPSGFRPINVVAYGPVRMRKSLRDLDWFLRYLTYAIVAGDPNILSVNIRGLKQLIEKACSSAATIVALREIRRLAIALVGDDIESRDLVRQYFNVLISEFEATALTDKLRKRETLDLQGLRLPQIYANAGVKTQRFVMKPGLSENEKNTVIKAVYRQVFERDIVKAYSLSLSTLESQVKNGQISVKEFVRLLGKSTIYQKQFYDPFVNSRVVELAFRHFLGRGPSSLEEFQRYFAIVSQTGLAGLVDNLINSKEYADYFGEETVPYIRSIGEEPQECRNWGAQFNLFNYSAPFYKTPQFITLFSDYNQALPDQHPYGRGNDPLDIQFGAIFPQGTRKVNPRPAPFSKDTRRILIRRGPGILNQLSNPKTRAQNAGSLGPRIFKWEPNAKETQPDLRINNDIPSQEAIVQATYLRIFGRQVYEEERILLKPIENKFLNDQITVKEFVRQLSKSDIFRSLYWTPFYVCKAIEYIHIRLLGRPTYGRAEINKYFNLEYKEGYYRVIDAILDSPEYSQAFGENIVPYDRYSTSSGIASRTFRKSTISQIIPKNQVSSPNRFIQLGTPKEVLSPNGVASKIKQGVSKLREQKLIFSASQDSSRTDLEQVLKATYRQIFERDINSFSIGNELTYIEKQFLNNQLSVQMLVQKLGMSSLYRKEFYAPYPNTKVIELGTKHFLGRAPNSQAEIRYYNQILASEGLNAFIESLVSSQEYSLLFGNNIAPYRRFPTLPAANFPNTEKLYNRLTKQNVDIVIPSFPPVSGNLSIQI</sequence>
<evidence type="ECO:0000256" key="20">
    <source>
        <dbReference type="ARBA" id="ARBA00033322"/>
    </source>
</evidence>
<keyword evidence="10 21" id="KW-0605">Phycobilisome</keyword>
<gene>
    <name evidence="23" type="primary">apcE</name>
    <name evidence="23" type="ORF">Bangp_140</name>
</gene>
<accession>A0A1C9CCX8</accession>
<evidence type="ECO:0000256" key="3">
    <source>
        <dbReference type="ARBA" id="ARBA00018674"/>
    </source>
</evidence>
<feature type="domain" description="PBS-linker" evidence="22">
    <location>
        <begin position="499"/>
        <end position="683"/>
    </location>
</feature>
<feature type="domain" description="PBS-linker" evidence="22">
    <location>
        <begin position="243"/>
        <end position="423"/>
    </location>
</feature>
<dbReference type="GO" id="GO:0016829">
    <property type="term" value="F:lyase activity"/>
    <property type="evidence" value="ECO:0007669"/>
    <property type="project" value="UniProtKB-KW"/>
</dbReference>
<evidence type="ECO:0000313" key="23">
    <source>
        <dbReference type="EMBL" id="AOM66222.1"/>
    </source>
</evidence>
<dbReference type="PROSITE" id="PS51445">
    <property type="entry name" value="PBS_LINKER"/>
    <property type="match status" value="3"/>
</dbReference>
<evidence type="ECO:0000256" key="16">
    <source>
        <dbReference type="ARBA" id="ARBA00023307"/>
    </source>
</evidence>
<dbReference type="Gene3D" id="1.10.490.20">
    <property type="entry name" value="Phycocyanins"/>
    <property type="match status" value="1"/>
</dbReference>
<dbReference type="InterPro" id="IPR012128">
    <property type="entry name" value="Phycobilisome_asu/bsu"/>
</dbReference>
<evidence type="ECO:0000256" key="7">
    <source>
        <dbReference type="ARBA" id="ARBA00022549"/>
    </source>
</evidence>
<reference evidence="23" key="1">
    <citation type="journal article" date="2016" name="BMC Biol.">
        <title>Parallel evolution of highly conserved plastid genome architecture in red seaweeds and seed plants.</title>
        <authorList>
            <person name="Lee J."/>
            <person name="Cho C.H."/>
            <person name="Park S.I."/>
            <person name="Choi J.W."/>
            <person name="Song H.S."/>
            <person name="West J.A."/>
            <person name="Bhattacharya D."/>
            <person name="Yoon H.S."/>
        </authorList>
    </citation>
    <scope>NUCLEOTIDE SEQUENCE</scope>
</reference>
<comment type="function">
    <text evidence="17">This protein is postulated to act both as terminal energy acceptor and as a linker polypeptide that stabilizes the phycobilisome architecture. May have intrinsic bilin lyase activity.</text>
</comment>
<dbReference type="InterPro" id="IPR009050">
    <property type="entry name" value="Globin-like_sf"/>
</dbReference>
<organism evidence="23">
    <name type="scientific">Bangiopsis subsimplex</name>
    <dbReference type="NCBI Taxonomy" id="139980"/>
    <lineage>
        <taxon>Eukaryota</taxon>
        <taxon>Rhodophyta</taxon>
        <taxon>Stylonematophyceae</taxon>
        <taxon>Stylonematales</taxon>
        <taxon>Stylonemataceae</taxon>
        <taxon>Bangiopsis</taxon>
    </lineage>
</organism>
<dbReference type="PANTHER" id="PTHR34011">
    <property type="entry name" value="PHYCOBILISOME 32.1 KDA LINKER POLYPEPTIDE, PHYCOCYANIN-ASSOCIATED, ROD 2-RELATED"/>
    <property type="match status" value="1"/>
</dbReference>
<keyword evidence="15" id="KW-0456">Lyase</keyword>
<dbReference type="EMBL" id="KX284718">
    <property type="protein sequence ID" value="AOM66222.1"/>
    <property type="molecule type" value="Genomic_DNA"/>
</dbReference>
<keyword evidence="13" id="KW-0793">Thylakoid</keyword>
<evidence type="ECO:0000256" key="15">
    <source>
        <dbReference type="ARBA" id="ARBA00023239"/>
    </source>
</evidence>
<evidence type="ECO:0000256" key="4">
    <source>
        <dbReference type="ARBA" id="ARBA00022448"/>
    </source>
</evidence>
<keyword evidence="14" id="KW-0472">Membrane</keyword>
<dbReference type="InterPro" id="IPR038719">
    <property type="entry name" value="Phycobilisome_asu/bsu_sf"/>
</dbReference>
<name>A0A1C9CCX8_9RHOD</name>
<dbReference type="InterPro" id="IPR001297">
    <property type="entry name" value="PBS_linker_dom"/>
</dbReference>
<evidence type="ECO:0000256" key="9">
    <source>
        <dbReference type="ARBA" id="ARBA00022737"/>
    </source>
</evidence>
<dbReference type="EMBL" id="KY709207">
    <property type="protein sequence ID" value="ARO90417.1"/>
    <property type="molecule type" value="Genomic_DNA"/>
</dbReference>
<dbReference type="Pfam" id="PF00427">
    <property type="entry name" value="PBS_linker_poly"/>
    <property type="match status" value="3"/>
</dbReference>
<keyword evidence="16" id="KW-0089">Bile pigment</keyword>
<keyword evidence="6" id="KW-0602">Photosynthesis</keyword>
<dbReference type="PANTHER" id="PTHR34011:SF6">
    <property type="entry name" value="PHYCOBILIPROTEIN APCE"/>
    <property type="match status" value="1"/>
</dbReference>
<keyword evidence="8 23" id="KW-0934">Plastid</keyword>
<dbReference type="RefSeq" id="YP_009296879.1">
    <property type="nucleotide sequence ID" value="NC_031173.1"/>
</dbReference>
<dbReference type="Pfam" id="PF00502">
    <property type="entry name" value="Phycobilisome"/>
    <property type="match status" value="2"/>
</dbReference>
<keyword evidence="12" id="KW-0157">Chromophore</keyword>
<evidence type="ECO:0000256" key="19">
    <source>
        <dbReference type="ARBA" id="ARBA00031629"/>
    </source>
</evidence>
<dbReference type="GO" id="GO:0009535">
    <property type="term" value="C:chloroplast thylakoid membrane"/>
    <property type="evidence" value="ECO:0007669"/>
    <property type="project" value="UniProtKB-SubCell"/>
</dbReference>
<dbReference type="Gene3D" id="1.10.3130.20">
    <property type="entry name" value="Phycobilisome linker domain"/>
    <property type="match status" value="3"/>
</dbReference>
<evidence type="ECO:0000256" key="18">
    <source>
        <dbReference type="ARBA" id="ARBA00029643"/>
    </source>
</evidence>
<evidence type="ECO:0000256" key="11">
    <source>
        <dbReference type="ARBA" id="ARBA00022982"/>
    </source>
</evidence>
<keyword evidence="9" id="KW-0677">Repeat</keyword>
<keyword evidence="4" id="KW-0813">Transport</keyword>
<dbReference type="GO" id="GO:0015979">
    <property type="term" value="P:photosynthesis"/>
    <property type="evidence" value="ECO:0007669"/>
    <property type="project" value="UniProtKB-KW"/>
</dbReference>
<keyword evidence="11" id="KW-0249">Electron transport</keyword>
<evidence type="ECO:0000256" key="5">
    <source>
        <dbReference type="ARBA" id="ARBA00022528"/>
    </source>
</evidence>
<comment type="similarity">
    <text evidence="2">Belongs to the phycobiliprotein family.</text>
</comment>
<evidence type="ECO:0000256" key="12">
    <source>
        <dbReference type="ARBA" id="ARBA00022991"/>
    </source>
</evidence>
<dbReference type="InterPro" id="IPR038255">
    <property type="entry name" value="PBS_linker_sf"/>
</dbReference>
<protein>
    <recommendedName>
        <fullName evidence="3">Phycobiliprotein ApcE</fullName>
    </recommendedName>
    <alternativeName>
        <fullName evidence="20">Anchor polypeptide</fullName>
    </alternativeName>
    <alternativeName>
        <fullName evidence="19">PBS-anchor protein</fullName>
    </alternativeName>
    <alternativeName>
        <fullName evidence="18">Phycobilisome linker polypeptide</fullName>
    </alternativeName>
</protein>
<dbReference type="GO" id="GO:0030089">
    <property type="term" value="C:phycobilisome"/>
    <property type="evidence" value="ECO:0007669"/>
    <property type="project" value="UniProtKB-UniRule"/>
</dbReference>
<feature type="domain" description="PBS-linker" evidence="22">
    <location>
        <begin position="697"/>
        <end position="874"/>
    </location>
</feature>
<evidence type="ECO:0000256" key="2">
    <source>
        <dbReference type="ARBA" id="ARBA00008182"/>
    </source>
</evidence>
<evidence type="ECO:0000313" key="24">
    <source>
        <dbReference type="EMBL" id="ARO90417.1"/>
    </source>
</evidence>
<dbReference type="GeneID" id="29073292"/>
<dbReference type="AlphaFoldDB" id="A0A1C9CCX8"/>
<evidence type="ECO:0000259" key="22">
    <source>
        <dbReference type="PROSITE" id="PS51445"/>
    </source>
</evidence>
<comment type="similarity">
    <text evidence="21">Belongs to the phycobilisome linker protein family.</text>
</comment>
<evidence type="ECO:0000256" key="21">
    <source>
        <dbReference type="PROSITE-ProRule" id="PRU00775"/>
    </source>
</evidence>
<keyword evidence="5 24" id="KW-0150">Chloroplast</keyword>
<evidence type="ECO:0000256" key="10">
    <source>
        <dbReference type="ARBA" id="ARBA00022738"/>
    </source>
</evidence>
<reference evidence="24" key="2">
    <citation type="submission" date="2017-03" db="EMBL/GenBank/DDBJ databases">
        <title>The new red algal subphylum Proteorhodophytina comprises the largest and most divergent plastid genomes known.</title>
        <authorList>
            <person name="Munoz-Gomez S.A."/>
            <person name="Mejia-Franco F.G."/>
            <person name="Durnin K."/>
            <person name="Morgan C."/>
            <person name="Grisdale C.J."/>
            <person name="Archibald J.M."/>
            <person name="Slamovits C.H."/>
        </authorList>
    </citation>
    <scope>NUCLEOTIDE SEQUENCE</scope>
    <source>
        <strain evidence="24">UTEX LB2854</strain>
    </source>
</reference>
<geneLocation type="plastid" evidence="23"/>
<evidence type="ECO:0000256" key="6">
    <source>
        <dbReference type="ARBA" id="ARBA00022531"/>
    </source>
</evidence>